<reference evidence="1 2" key="1">
    <citation type="journal article" date="2014" name="Agronomy (Basel)">
        <title>A Draft Genome Sequence for Ensete ventricosum, the Drought-Tolerant Tree Against Hunger.</title>
        <authorList>
            <person name="Harrison J."/>
            <person name="Moore K.A."/>
            <person name="Paszkiewicz K."/>
            <person name="Jones T."/>
            <person name="Grant M."/>
            <person name="Ambacheew D."/>
            <person name="Muzemil S."/>
            <person name="Studholme D.J."/>
        </authorList>
    </citation>
    <scope>NUCLEOTIDE SEQUENCE [LARGE SCALE GENOMIC DNA]</scope>
</reference>
<proteinExistence type="predicted"/>
<organism evidence="1 2">
    <name type="scientific">Ensete ventricosum</name>
    <name type="common">Abyssinian banana</name>
    <name type="synonym">Musa ensete</name>
    <dbReference type="NCBI Taxonomy" id="4639"/>
    <lineage>
        <taxon>Eukaryota</taxon>
        <taxon>Viridiplantae</taxon>
        <taxon>Streptophyta</taxon>
        <taxon>Embryophyta</taxon>
        <taxon>Tracheophyta</taxon>
        <taxon>Spermatophyta</taxon>
        <taxon>Magnoliopsida</taxon>
        <taxon>Liliopsida</taxon>
        <taxon>Zingiberales</taxon>
        <taxon>Musaceae</taxon>
        <taxon>Ensete</taxon>
    </lineage>
</organism>
<dbReference type="AlphaFoldDB" id="A0A426YFD8"/>
<dbReference type="EMBL" id="AMZH03012761">
    <property type="protein sequence ID" value="RRT50448.1"/>
    <property type="molecule type" value="Genomic_DNA"/>
</dbReference>
<dbReference type="Proteomes" id="UP000287651">
    <property type="component" value="Unassembled WGS sequence"/>
</dbReference>
<accession>A0A426YFD8</accession>
<evidence type="ECO:0000313" key="1">
    <source>
        <dbReference type="EMBL" id="RRT50448.1"/>
    </source>
</evidence>
<evidence type="ECO:0000313" key="2">
    <source>
        <dbReference type="Proteomes" id="UP000287651"/>
    </source>
</evidence>
<protein>
    <submittedName>
        <fullName evidence="1">Uncharacterized protein</fullName>
    </submittedName>
</protein>
<comment type="caution">
    <text evidence="1">The sequence shown here is derived from an EMBL/GenBank/DDBJ whole genome shotgun (WGS) entry which is preliminary data.</text>
</comment>
<name>A0A426YFD8_ENSVE</name>
<sequence>MTKQDLVIRKQMVPLLCNLLARGKMPLAPSGPDLNIIDLEAYTLASEEAINVKFEAFESHMEEKMRSLFAKFSMDKPSSLKKSQ</sequence>
<gene>
    <name evidence="1" type="ORF">B296_00033331</name>
</gene>